<dbReference type="GO" id="GO:0061630">
    <property type="term" value="F:ubiquitin protein ligase activity"/>
    <property type="evidence" value="ECO:0007669"/>
    <property type="project" value="TreeGrafter"/>
</dbReference>
<dbReference type="SUPFAM" id="SSF57850">
    <property type="entry name" value="RING/U-box"/>
    <property type="match status" value="1"/>
</dbReference>
<evidence type="ECO:0000256" key="1">
    <source>
        <dbReference type="ARBA" id="ARBA00022723"/>
    </source>
</evidence>
<evidence type="ECO:0000313" key="6">
    <source>
        <dbReference type="EMBL" id="KZM20432.1"/>
    </source>
</evidence>
<dbReference type="GO" id="GO:0043161">
    <property type="term" value="P:proteasome-mediated ubiquitin-dependent protein catabolic process"/>
    <property type="evidence" value="ECO:0007669"/>
    <property type="project" value="TreeGrafter"/>
</dbReference>
<name>A0A162Z726_DIDRA</name>
<keyword evidence="7" id="KW-1185">Reference proteome</keyword>
<dbReference type="InterPro" id="IPR050731">
    <property type="entry name" value="HRD1_E3_ubiq-ligases"/>
</dbReference>
<feature type="compositionally biased region" description="Acidic residues" evidence="4">
    <location>
        <begin position="96"/>
        <end position="115"/>
    </location>
</feature>
<dbReference type="Gene3D" id="3.30.40.10">
    <property type="entry name" value="Zinc/RING finger domain, C3HC4 (zinc finger)"/>
    <property type="match status" value="1"/>
</dbReference>
<keyword evidence="3" id="KW-0862">Zinc</keyword>
<feature type="domain" description="RING-type" evidence="5">
    <location>
        <begin position="33"/>
        <end position="82"/>
    </location>
</feature>
<dbReference type="PANTHER" id="PTHR22763">
    <property type="entry name" value="RING ZINC FINGER PROTEIN"/>
    <property type="match status" value="1"/>
</dbReference>
<dbReference type="AlphaFoldDB" id="A0A162Z726"/>
<evidence type="ECO:0000313" key="7">
    <source>
        <dbReference type="Proteomes" id="UP000076837"/>
    </source>
</evidence>
<dbReference type="GO" id="GO:0012505">
    <property type="term" value="C:endomembrane system"/>
    <property type="evidence" value="ECO:0007669"/>
    <property type="project" value="TreeGrafter"/>
</dbReference>
<dbReference type="InterPro" id="IPR001841">
    <property type="entry name" value="Znf_RING"/>
</dbReference>
<comment type="caution">
    <text evidence="6">The sequence shown here is derived from an EMBL/GenBank/DDBJ whole genome shotgun (WGS) entry which is preliminary data.</text>
</comment>
<keyword evidence="2" id="KW-0863">Zinc-finger</keyword>
<dbReference type="InterPro" id="IPR013083">
    <property type="entry name" value="Znf_RING/FYVE/PHD"/>
</dbReference>
<evidence type="ECO:0000256" key="4">
    <source>
        <dbReference type="SAM" id="MobiDB-lite"/>
    </source>
</evidence>
<accession>A0A162Z726</accession>
<organism evidence="6 7">
    <name type="scientific">Didymella rabiei</name>
    <name type="common">Chickpea ascochyta blight fungus</name>
    <name type="synonym">Mycosphaerella rabiei</name>
    <dbReference type="NCBI Taxonomy" id="5454"/>
    <lineage>
        <taxon>Eukaryota</taxon>
        <taxon>Fungi</taxon>
        <taxon>Dikarya</taxon>
        <taxon>Ascomycota</taxon>
        <taxon>Pezizomycotina</taxon>
        <taxon>Dothideomycetes</taxon>
        <taxon>Pleosporomycetidae</taxon>
        <taxon>Pleosporales</taxon>
        <taxon>Pleosporineae</taxon>
        <taxon>Didymellaceae</taxon>
        <taxon>Ascochyta</taxon>
    </lineage>
</organism>
<dbReference type="CDD" id="cd16448">
    <property type="entry name" value="RING-H2"/>
    <property type="match status" value="1"/>
</dbReference>
<feature type="region of interest" description="Disordered" evidence="4">
    <location>
        <begin position="96"/>
        <end position="128"/>
    </location>
</feature>
<dbReference type="OrthoDB" id="3800709at2759"/>
<dbReference type="STRING" id="5454.A0A162Z726"/>
<feature type="compositionally biased region" description="Polar residues" evidence="4">
    <location>
        <begin position="116"/>
        <end position="125"/>
    </location>
</feature>
<dbReference type="PANTHER" id="PTHR22763:SF162">
    <property type="entry name" value="TRANSMEMBRANE E3 UBIQUITIN-PROTEIN LIGASE 1"/>
    <property type="match status" value="1"/>
</dbReference>
<dbReference type="Pfam" id="PF13639">
    <property type="entry name" value="zf-RING_2"/>
    <property type="match status" value="1"/>
</dbReference>
<reference evidence="6 7" key="1">
    <citation type="journal article" date="2016" name="Sci. Rep.">
        <title>Draft genome sequencing and secretome analysis of fungal phytopathogen Ascochyta rabiei provides insight into the necrotrophic effector repertoire.</title>
        <authorList>
            <person name="Verma S."/>
            <person name="Gazara R.K."/>
            <person name="Nizam S."/>
            <person name="Parween S."/>
            <person name="Chattopadhyay D."/>
            <person name="Verma P.K."/>
        </authorList>
    </citation>
    <scope>NUCLEOTIDE SEQUENCE [LARGE SCALE GENOMIC DNA]</scope>
    <source>
        <strain evidence="6 7">ArDII</strain>
    </source>
</reference>
<dbReference type="GO" id="GO:0008270">
    <property type="term" value="F:zinc ion binding"/>
    <property type="evidence" value="ECO:0007669"/>
    <property type="project" value="UniProtKB-KW"/>
</dbReference>
<protein>
    <submittedName>
        <fullName evidence="6">Zinc ion binding</fullName>
    </submittedName>
</protein>
<sequence>MSSFEADCSFVDAEDWLVIQVPWYFLSPPDSSCPICREDSFGIIVKTICGHVFHGQCLLGWFQSLSPTADYTNYDCTCPMCRKVLATVFRSHDEAEQYSEEQDELSEGVGDEEESTNLVETSSNYNDREETDHLAQTLRGEAEQELQHRQLQLNDFLDLIHEDEESLKPPLAMYGGCLSLEGGTHRDTEEYNWSSTSGSFIPTRLLLSHEQTNEEEEFQRLRRMYCIRLQINDAREKIKKLTAMLGNPDVQVSAGQGSSGWF</sequence>
<proteinExistence type="predicted"/>
<dbReference type="Proteomes" id="UP000076837">
    <property type="component" value="Unassembled WGS sequence"/>
</dbReference>
<evidence type="ECO:0000256" key="3">
    <source>
        <dbReference type="ARBA" id="ARBA00022833"/>
    </source>
</evidence>
<dbReference type="PROSITE" id="PS50089">
    <property type="entry name" value="ZF_RING_2"/>
    <property type="match status" value="1"/>
</dbReference>
<dbReference type="SMART" id="SM00184">
    <property type="entry name" value="RING"/>
    <property type="match status" value="1"/>
</dbReference>
<evidence type="ECO:0000259" key="5">
    <source>
        <dbReference type="PROSITE" id="PS50089"/>
    </source>
</evidence>
<evidence type="ECO:0000256" key="2">
    <source>
        <dbReference type="ARBA" id="ARBA00022771"/>
    </source>
</evidence>
<gene>
    <name evidence="6" type="ORF">ST47_g8557</name>
</gene>
<dbReference type="EMBL" id="JYNV01000281">
    <property type="protein sequence ID" value="KZM20432.1"/>
    <property type="molecule type" value="Genomic_DNA"/>
</dbReference>
<keyword evidence="1" id="KW-0479">Metal-binding</keyword>